<evidence type="ECO:0000256" key="5">
    <source>
        <dbReference type="ARBA" id="ARBA00023242"/>
    </source>
</evidence>
<feature type="domain" description="Zn(2)-C6 fungal-type" evidence="7">
    <location>
        <begin position="54"/>
        <end position="83"/>
    </location>
</feature>
<dbReference type="SUPFAM" id="SSF57701">
    <property type="entry name" value="Zn2/Cys6 DNA-binding domain"/>
    <property type="match status" value="1"/>
</dbReference>
<keyword evidence="3" id="KW-0805">Transcription regulation</keyword>
<dbReference type="InterPro" id="IPR001138">
    <property type="entry name" value="Zn2Cys6_DnaBD"/>
</dbReference>
<feature type="compositionally biased region" description="Polar residues" evidence="6">
    <location>
        <begin position="193"/>
        <end position="203"/>
    </location>
</feature>
<dbReference type="GO" id="GO:0000981">
    <property type="term" value="F:DNA-binding transcription factor activity, RNA polymerase II-specific"/>
    <property type="evidence" value="ECO:0007669"/>
    <property type="project" value="InterPro"/>
</dbReference>
<evidence type="ECO:0000313" key="9">
    <source>
        <dbReference type="Proteomes" id="UP000256645"/>
    </source>
</evidence>
<comment type="subcellular location">
    <subcellularLocation>
        <location evidence="1">Nucleus</location>
    </subcellularLocation>
</comment>
<accession>A0A3D8RNM5</accession>
<dbReference type="GO" id="GO:0008270">
    <property type="term" value="F:zinc ion binding"/>
    <property type="evidence" value="ECO:0007669"/>
    <property type="project" value="InterPro"/>
</dbReference>
<proteinExistence type="predicted"/>
<comment type="caution">
    <text evidence="8">The sequence shown here is derived from an EMBL/GenBank/DDBJ whole genome shotgun (WGS) entry which is preliminary data.</text>
</comment>
<feature type="region of interest" description="Disordered" evidence="6">
    <location>
        <begin position="160"/>
        <end position="228"/>
    </location>
</feature>
<reference evidence="8 9" key="1">
    <citation type="journal article" date="2018" name="IMA Fungus">
        <title>IMA Genome-F 9: Draft genome sequence of Annulohypoxylon stygium, Aspergillus mulundensis, Berkeleyomyces basicola (syn. Thielaviopsis basicola), Ceratocystis smalleyi, two Cercospora beticola strains, Coleophoma cylindrospora, Fusarium fracticaudum, Phialophora cf. hyalina, and Morchella septimelata.</title>
        <authorList>
            <person name="Wingfield B.D."/>
            <person name="Bills G.F."/>
            <person name="Dong Y."/>
            <person name="Huang W."/>
            <person name="Nel W.J."/>
            <person name="Swalarsk-Parry B.S."/>
            <person name="Vaghefi N."/>
            <person name="Wilken P.M."/>
            <person name="An Z."/>
            <person name="de Beer Z.W."/>
            <person name="De Vos L."/>
            <person name="Chen L."/>
            <person name="Duong T.A."/>
            <person name="Gao Y."/>
            <person name="Hammerbacher A."/>
            <person name="Kikkert J.R."/>
            <person name="Li Y."/>
            <person name="Li H."/>
            <person name="Li K."/>
            <person name="Li Q."/>
            <person name="Liu X."/>
            <person name="Ma X."/>
            <person name="Naidoo K."/>
            <person name="Pethybridge S.J."/>
            <person name="Sun J."/>
            <person name="Steenkamp E.T."/>
            <person name="van der Nest M.A."/>
            <person name="van Wyk S."/>
            <person name="Wingfield M.J."/>
            <person name="Xiong C."/>
            <person name="Yue Q."/>
            <person name="Zhang X."/>
        </authorList>
    </citation>
    <scope>NUCLEOTIDE SEQUENCE [LARGE SCALE GENOMIC DNA]</scope>
    <source>
        <strain evidence="8 9">BP6252</strain>
    </source>
</reference>
<evidence type="ECO:0000256" key="4">
    <source>
        <dbReference type="ARBA" id="ARBA00023163"/>
    </source>
</evidence>
<evidence type="ECO:0000313" key="8">
    <source>
        <dbReference type="EMBL" id="RDW75411.1"/>
    </source>
</evidence>
<evidence type="ECO:0000256" key="2">
    <source>
        <dbReference type="ARBA" id="ARBA00022723"/>
    </source>
</evidence>
<dbReference type="PANTHER" id="PTHR47338">
    <property type="entry name" value="ZN(II)2CYS6 TRANSCRIPTION FACTOR (EUROFUNG)-RELATED"/>
    <property type="match status" value="1"/>
</dbReference>
<dbReference type="STRING" id="1849047.A0A3D8RNM5"/>
<dbReference type="GO" id="GO:0005634">
    <property type="term" value="C:nucleus"/>
    <property type="evidence" value="ECO:0007669"/>
    <property type="project" value="UniProtKB-SubCell"/>
</dbReference>
<gene>
    <name evidence="8" type="ORF">BP6252_06553</name>
</gene>
<evidence type="ECO:0000256" key="1">
    <source>
        <dbReference type="ARBA" id="ARBA00004123"/>
    </source>
</evidence>
<dbReference type="PROSITE" id="PS50048">
    <property type="entry name" value="ZN2_CY6_FUNGAL_2"/>
    <property type="match status" value="1"/>
</dbReference>
<sequence length="318" mass="35469">MSSYAGSENNDLPIKFSALCWDAASNASEPNTSSAEREHRKKVMKSTRTRVSKACKRCRLRKIKCGGGRPCVRCSEADDVCEYSYQWKKESKEYSRGYIDQLLEQNDRYKRAMRVLYANRRLSIQPDTMVLPSTEGDDVPLVHDILDRLGLLDSRMDINEEEGETSDPCTHPHEAHGESRAASASMPHLEHASSPSDTVSDSMPATEPPNYDDYFGNLSHYTPPPDVQTLSNDDLDAIADVVFQMAPAAPQMDEPSRTEQGYFDLPTVSQSQVMENQPFYDPALVAPLAGDMWGASNTNDFWIGTKDYSMGPAPFASF</sequence>
<evidence type="ECO:0000259" key="7">
    <source>
        <dbReference type="PROSITE" id="PS50048"/>
    </source>
</evidence>
<dbReference type="CDD" id="cd00067">
    <property type="entry name" value="GAL4"/>
    <property type="match status" value="1"/>
</dbReference>
<dbReference type="PANTHER" id="PTHR47338:SF5">
    <property type="entry name" value="ZN(II)2CYS6 TRANSCRIPTION FACTOR (EUROFUNG)"/>
    <property type="match status" value="1"/>
</dbReference>
<dbReference type="SMART" id="SM00066">
    <property type="entry name" value="GAL4"/>
    <property type="match status" value="1"/>
</dbReference>
<protein>
    <recommendedName>
        <fullName evidence="7">Zn(2)-C6 fungal-type domain-containing protein</fullName>
    </recommendedName>
</protein>
<organism evidence="8 9">
    <name type="scientific">Coleophoma cylindrospora</name>
    <dbReference type="NCBI Taxonomy" id="1849047"/>
    <lineage>
        <taxon>Eukaryota</taxon>
        <taxon>Fungi</taxon>
        <taxon>Dikarya</taxon>
        <taxon>Ascomycota</taxon>
        <taxon>Pezizomycotina</taxon>
        <taxon>Leotiomycetes</taxon>
        <taxon>Helotiales</taxon>
        <taxon>Dermateaceae</taxon>
        <taxon>Coleophoma</taxon>
    </lineage>
</organism>
<keyword evidence="2" id="KW-0479">Metal-binding</keyword>
<dbReference type="Gene3D" id="4.10.240.10">
    <property type="entry name" value="Zn(2)-C6 fungal-type DNA-binding domain"/>
    <property type="match status" value="1"/>
</dbReference>
<dbReference type="OrthoDB" id="4151048at2759"/>
<keyword evidence="5" id="KW-0539">Nucleus</keyword>
<keyword evidence="4" id="KW-0804">Transcription</keyword>
<dbReference type="EMBL" id="PDLM01000006">
    <property type="protein sequence ID" value="RDW75411.1"/>
    <property type="molecule type" value="Genomic_DNA"/>
</dbReference>
<keyword evidence="9" id="KW-1185">Reference proteome</keyword>
<evidence type="ECO:0000256" key="6">
    <source>
        <dbReference type="SAM" id="MobiDB-lite"/>
    </source>
</evidence>
<dbReference type="PROSITE" id="PS00463">
    <property type="entry name" value="ZN2_CY6_FUNGAL_1"/>
    <property type="match status" value="1"/>
</dbReference>
<dbReference type="Pfam" id="PF00172">
    <property type="entry name" value="Zn_clus"/>
    <property type="match status" value="1"/>
</dbReference>
<evidence type="ECO:0000256" key="3">
    <source>
        <dbReference type="ARBA" id="ARBA00023015"/>
    </source>
</evidence>
<dbReference type="InterPro" id="IPR050815">
    <property type="entry name" value="TF_fung"/>
</dbReference>
<name>A0A3D8RNM5_9HELO</name>
<dbReference type="AlphaFoldDB" id="A0A3D8RNM5"/>
<dbReference type="InterPro" id="IPR036864">
    <property type="entry name" value="Zn2-C6_fun-type_DNA-bd_sf"/>
</dbReference>
<dbReference type="Proteomes" id="UP000256645">
    <property type="component" value="Unassembled WGS sequence"/>
</dbReference>
<feature type="compositionally biased region" description="Basic and acidic residues" evidence="6">
    <location>
        <begin position="170"/>
        <end position="179"/>
    </location>
</feature>